<dbReference type="PANTHER" id="PTHR33927:SF6">
    <property type="entry name" value="PROTEIN, PUTATIVE-RELATED"/>
    <property type="match status" value="1"/>
</dbReference>
<sequence length="561" mass="62607">MEEVVEGTEMKKLARFSSCRGVAFEINPNRPNPFAIGSPPSPPKHQDRIGPHHWLWLPWTRTTSFKVVPRSNHVVSPCRSRPSSHFCDIDIDMDDDVEIEILAEVNDLETSPEKGNYNNNNGVLKAQTKSNTKKSRLSVILLDQGFTMYKFLFLVCLCLNIFALFLSVSGYFHYGKNRATLFSIGNILALTLCRSEATLRLIFWVVVKTLGRPSVPLKIKTFATSFLQSLGGIHSGCGVSSIAWLVYSIILTLKNKQQSSPTIMAFAFGILTLISLSSLAAFPLVRHLHHNLFERTHRFAGWIALILLWLFLFFFISYDPTSKTYTMSLSKIIKSQEYWFTLAITILIITPWLTVRKVEVKVSAASSHASVIKFEGGVKAGLLGRISPSPLSEWHAFGIISDGINEHMMLAGAVGDFTKSLISNPPTHLWVRTMHFAGLPYLINLYQRVVLVATGSGICVFLSFLLQPCPANVFLVWVAKDIEVNYGKEIVEFVGRHCKEKVIVHDTAISGRPNVGEMSVNAAIRWDAQVVIVTSNPQGSRDVVRACKRARIPAFGPIWDS</sequence>
<evidence type="ECO:0000313" key="2">
    <source>
        <dbReference type="EMBL" id="KAF7833936.1"/>
    </source>
</evidence>
<feature type="transmembrane region" description="Helical" evidence="1">
    <location>
        <begin position="338"/>
        <end position="355"/>
    </location>
</feature>
<feature type="transmembrane region" description="Helical" evidence="1">
    <location>
        <begin position="151"/>
        <end position="172"/>
    </location>
</feature>
<dbReference type="InterPro" id="IPR052979">
    <property type="entry name" value="Adenylate-forming_domain"/>
</dbReference>
<dbReference type="OrthoDB" id="3142841at2759"/>
<reference evidence="2" key="1">
    <citation type="submission" date="2020-09" db="EMBL/GenBank/DDBJ databases">
        <title>Genome-Enabled Discovery of Anthraquinone Biosynthesis in Senna tora.</title>
        <authorList>
            <person name="Kang S.-H."/>
            <person name="Pandey R.P."/>
            <person name="Lee C.-M."/>
            <person name="Sim J.-S."/>
            <person name="Jeong J.-T."/>
            <person name="Choi B.-S."/>
            <person name="Jung M."/>
            <person name="Ginzburg D."/>
            <person name="Zhao K."/>
            <person name="Won S.Y."/>
            <person name="Oh T.-J."/>
            <person name="Yu Y."/>
            <person name="Kim N.-H."/>
            <person name="Lee O.R."/>
            <person name="Lee T.-H."/>
            <person name="Bashyal P."/>
            <person name="Kim T.-S."/>
            <person name="Lee W.-H."/>
            <person name="Kawkins C."/>
            <person name="Kim C.-K."/>
            <person name="Kim J.S."/>
            <person name="Ahn B.O."/>
            <person name="Rhee S.Y."/>
            <person name="Sohng J.K."/>
        </authorList>
    </citation>
    <scope>NUCLEOTIDE SEQUENCE</scope>
    <source>
        <tissue evidence="2">Leaf</tissue>
    </source>
</reference>
<name>A0A835C6V1_9FABA</name>
<comment type="caution">
    <text evidence="2">The sequence shown here is derived from an EMBL/GenBank/DDBJ whole genome shotgun (WGS) entry which is preliminary data.</text>
</comment>
<dbReference type="EMBL" id="JAAIUW010000004">
    <property type="protein sequence ID" value="KAF7833936.1"/>
    <property type="molecule type" value="Genomic_DNA"/>
</dbReference>
<protein>
    <submittedName>
        <fullName evidence="2">Adenylate-forming reductase 06235</fullName>
    </submittedName>
</protein>
<keyword evidence="1" id="KW-1133">Transmembrane helix</keyword>
<keyword evidence="1" id="KW-0472">Membrane</keyword>
<evidence type="ECO:0000256" key="1">
    <source>
        <dbReference type="SAM" id="Phobius"/>
    </source>
</evidence>
<feature type="transmembrane region" description="Helical" evidence="1">
    <location>
        <begin position="449"/>
        <end position="466"/>
    </location>
</feature>
<dbReference type="SUPFAM" id="SSF52343">
    <property type="entry name" value="Ferredoxin reductase-like, C-terminal NADP-linked domain"/>
    <property type="match status" value="1"/>
</dbReference>
<accession>A0A835C6V1</accession>
<organism evidence="2 3">
    <name type="scientific">Senna tora</name>
    <dbReference type="NCBI Taxonomy" id="362788"/>
    <lineage>
        <taxon>Eukaryota</taxon>
        <taxon>Viridiplantae</taxon>
        <taxon>Streptophyta</taxon>
        <taxon>Embryophyta</taxon>
        <taxon>Tracheophyta</taxon>
        <taxon>Spermatophyta</taxon>
        <taxon>Magnoliopsida</taxon>
        <taxon>eudicotyledons</taxon>
        <taxon>Gunneridae</taxon>
        <taxon>Pentapetalae</taxon>
        <taxon>rosids</taxon>
        <taxon>fabids</taxon>
        <taxon>Fabales</taxon>
        <taxon>Fabaceae</taxon>
        <taxon>Caesalpinioideae</taxon>
        <taxon>Cassia clade</taxon>
        <taxon>Senna</taxon>
    </lineage>
</organism>
<keyword evidence="1" id="KW-0812">Transmembrane</keyword>
<feature type="transmembrane region" description="Helical" evidence="1">
    <location>
        <begin position="262"/>
        <end position="285"/>
    </location>
</feature>
<evidence type="ECO:0000313" key="3">
    <source>
        <dbReference type="Proteomes" id="UP000634136"/>
    </source>
</evidence>
<dbReference type="Proteomes" id="UP000634136">
    <property type="component" value="Unassembled WGS sequence"/>
</dbReference>
<dbReference type="InterPro" id="IPR039261">
    <property type="entry name" value="FNR_nucleotide-bd"/>
</dbReference>
<gene>
    <name evidence="2" type="ORF">G2W53_008795</name>
</gene>
<feature type="transmembrane region" description="Helical" evidence="1">
    <location>
        <begin position="226"/>
        <end position="250"/>
    </location>
</feature>
<dbReference type="PANTHER" id="PTHR33927">
    <property type="entry name" value="TRANSMEMBRANE PROTEIN"/>
    <property type="match status" value="1"/>
</dbReference>
<feature type="transmembrane region" description="Helical" evidence="1">
    <location>
        <begin position="297"/>
        <end position="318"/>
    </location>
</feature>
<proteinExistence type="predicted"/>
<dbReference type="AlphaFoldDB" id="A0A835C6V1"/>
<keyword evidence="3" id="KW-1185">Reference proteome</keyword>